<evidence type="ECO:0000256" key="1">
    <source>
        <dbReference type="SAM" id="MobiDB-lite"/>
    </source>
</evidence>
<feature type="compositionally biased region" description="Basic and acidic residues" evidence="1">
    <location>
        <begin position="43"/>
        <end position="74"/>
    </location>
</feature>
<name>A0A9Q3GK40_9BASI</name>
<protein>
    <submittedName>
        <fullName evidence="2">Uncharacterized protein</fullName>
    </submittedName>
</protein>
<reference evidence="2" key="1">
    <citation type="submission" date="2021-03" db="EMBL/GenBank/DDBJ databases">
        <title>Draft genome sequence of rust myrtle Austropuccinia psidii MF-1, a brazilian biotype.</title>
        <authorList>
            <person name="Quecine M.C."/>
            <person name="Pachon D.M.R."/>
            <person name="Bonatelli M.L."/>
            <person name="Correr F.H."/>
            <person name="Franceschini L.M."/>
            <person name="Leite T.F."/>
            <person name="Margarido G.R.A."/>
            <person name="Almeida C.A."/>
            <person name="Ferrarezi J.A."/>
            <person name="Labate C.A."/>
        </authorList>
    </citation>
    <scope>NUCLEOTIDE SEQUENCE</scope>
    <source>
        <strain evidence="2">MF-1</strain>
    </source>
</reference>
<feature type="region of interest" description="Disordered" evidence="1">
    <location>
        <begin position="22"/>
        <end position="98"/>
    </location>
</feature>
<comment type="caution">
    <text evidence="2">The sequence shown here is derived from an EMBL/GenBank/DDBJ whole genome shotgun (WGS) entry which is preliminary data.</text>
</comment>
<dbReference type="EMBL" id="AVOT02002462">
    <property type="protein sequence ID" value="MBW0470453.1"/>
    <property type="molecule type" value="Genomic_DNA"/>
</dbReference>
<evidence type="ECO:0000313" key="2">
    <source>
        <dbReference type="EMBL" id="MBW0470453.1"/>
    </source>
</evidence>
<organism evidence="2 3">
    <name type="scientific">Austropuccinia psidii MF-1</name>
    <dbReference type="NCBI Taxonomy" id="1389203"/>
    <lineage>
        <taxon>Eukaryota</taxon>
        <taxon>Fungi</taxon>
        <taxon>Dikarya</taxon>
        <taxon>Basidiomycota</taxon>
        <taxon>Pucciniomycotina</taxon>
        <taxon>Pucciniomycetes</taxon>
        <taxon>Pucciniales</taxon>
        <taxon>Sphaerophragmiaceae</taxon>
        <taxon>Austropuccinia</taxon>
    </lineage>
</organism>
<dbReference type="AlphaFoldDB" id="A0A9Q3GK40"/>
<dbReference type="Proteomes" id="UP000765509">
    <property type="component" value="Unassembled WGS sequence"/>
</dbReference>
<gene>
    <name evidence="2" type="ORF">O181_010168</name>
</gene>
<proteinExistence type="predicted"/>
<feature type="compositionally biased region" description="Polar residues" evidence="1">
    <location>
        <begin position="33"/>
        <end position="42"/>
    </location>
</feature>
<evidence type="ECO:0000313" key="3">
    <source>
        <dbReference type="Proteomes" id="UP000765509"/>
    </source>
</evidence>
<keyword evidence="3" id="KW-1185">Reference proteome</keyword>
<accession>A0A9Q3GK40</accession>
<sequence>MFCISGDELYASLPLVHKENVTANHHPYASKPRTASASSSQEKIMDNEDEKMSPNHSETNDAPRREHFTAHEEGTQSNSVFNHPQMLLPQSLLEQSKI</sequence>